<sequence>MRYLLNVPLLLVLFTGVVKADSLVLAADLWCPYNCEPGSDKPGFMVEIARKVFATQGISVDYRLMPWRRAVQSTREGEFDAVIGASLQDAPDFVFPAIEQGEMRTGLWAIPGTTWRYQGLSSLSDVVLGVSAGYSYGSQIDAYIADPRNANYIHVLFGTEPLKQGLRMLRAGRIDVMAEDESVFSYYIEQQASRASYINAGMIDSSQTDTKVYIAFSPAKPESEGLAETLSRGIADLRASGELSAILQRYGLRDWRD</sequence>
<dbReference type="KEGG" id="lal:AT746_02370"/>
<dbReference type="OrthoDB" id="245568at2"/>
<evidence type="ECO:0000313" key="2">
    <source>
        <dbReference type="EMBL" id="ALS97236.1"/>
    </source>
</evidence>
<reference evidence="2 3" key="1">
    <citation type="submission" date="2015-12" db="EMBL/GenBank/DDBJ databases">
        <title>Complete genome of Lacimicrobium alkaliphilum KCTC 32984.</title>
        <authorList>
            <person name="Kim S.-G."/>
            <person name="Lee Y.-J."/>
        </authorList>
    </citation>
    <scope>NUCLEOTIDE SEQUENCE [LARGE SCALE GENOMIC DNA]</scope>
    <source>
        <strain evidence="2 3">YelD216</strain>
    </source>
</reference>
<evidence type="ECO:0000313" key="3">
    <source>
        <dbReference type="Proteomes" id="UP000068447"/>
    </source>
</evidence>
<evidence type="ECO:0000256" key="1">
    <source>
        <dbReference type="ARBA" id="ARBA00010333"/>
    </source>
</evidence>
<dbReference type="AlphaFoldDB" id="A0A0U2Z450"/>
<dbReference type="Proteomes" id="UP000068447">
    <property type="component" value="Chromosome"/>
</dbReference>
<dbReference type="RefSeq" id="WP_062475920.1">
    <property type="nucleotide sequence ID" value="NZ_CP013650.1"/>
</dbReference>
<proteinExistence type="inferred from homology"/>
<organism evidence="2 3">
    <name type="scientific">Lacimicrobium alkaliphilum</name>
    <dbReference type="NCBI Taxonomy" id="1526571"/>
    <lineage>
        <taxon>Bacteria</taxon>
        <taxon>Pseudomonadati</taxon>
        <taxon>Pseudomonadota</taxon>
        <taxon>Gammaproteobacteria</taxon>
        <taxon>Alteromonadales</taxon>
        <taxon>Alteromonadaceae</taxon>
        <taxon>Lacimicrobium</taxon>
    </lineage>
</organism>
<dbReference type="SUPFAM" id="SSF53850">
    <property type="entry name" value="Periplasmic binding protein-like II"/>
    <property type="match status" value="1"/>
</dbReference>
<protein>
    <submittedName>
        <fullName evidence="2">Uncharacterized protein</fullName>
    </submittedName>
</protein>
<name>A0A0U2Z450_9ALTE</name>
<dbReference type="STRING" id="1526571.AT746_02370"/>
<dbReference type="Gene3D" id="3.40.190.10">
    <property type="entry name" value="Periplasmic binding protein-like II"/>
    <property type="match status" value="2"/>
</dbReference>
<dbReference type="EMBL" id="CP013650">
    <property type="protein sequence ID" value="ALS97236.1"/>
    <property type="molecule type" value="Genomic_DNA"/>
</dbReference>
<dbReference type="PANTHER" id="PTHR35936:SF25">
    <property type="entry name" value="ABC TRANSPORTER SUBSTRATE-BINDING PROTEIN"/>
    <property type="match status" value="1"/>
</dbReference>
<dbReference type="PANTHER" id="PTHR35936">
    <property type="entry name" value="MEMBRANE-BOUND LYTIC MUREIN TRANSGLYCOSYLASE F"/>
    <property type="match status" value="1"/>
</dbReference>
<gene>
    <name evidence="2" type="ORF">AT746_02370</name>
</gene>
<accession>A0A0U2Z450</accession>
<keyword evidence="3" id="KW-1185">Reference proteome</keyword>
<comment type="similarity">
    <text evidence="1">Belongs to the bacterial solute-binding protein 3 family.</text>
</comment>